<accession>A0A6C0D692</accession>
<name>A0A6C0D692_9ZZZZ</name>
<sequence>MEKSSTTDDKHKKYYSSYIPNDLFWGIGIENETYLEVSSIPEVSGLFFKNQKRERYSLNYYETYLNEYFNKALDTLINKDNFYSLPYLINCHELTKNDLSGNPKTNYDKASTPNKRFSGKTVFEHMCEQNLYFKDEYEKSYCFDGDTVEFMTQNYYKKTIQDVISELKYHKKQFLNNINKLGLPLAQGKKLEYPKVNHGFARFSTNKNNLAIFNNGTYHFNFTLPTLLDDCGNIADKRVFEKKHSKAIKVIQLLEPFFIAKYGSNDTLSRSSVYSNRFPKGSQRIAASRYVSAGTYDSNKMKSGKILQEDRYMYEPLWYSKLYKQIHYVKNNKIGFDINYNKFKNHGIELRFFDWFPEEHLEEVLTFLVYLLDHSYILSNIENPIKDEIYNDIMYNCILKGKDTVLSTEHIAYIKTTLKLKVKLKDRNIISVYDSIFNYFKKLYEKNGECSKYMLDKPITKCCSTKCCSTKYFSIFL</sequence>
<organism evidence="1">
    <name type="scientific">viral metagenome</name>
    <dbReference type="NCBI Taxonomy" id="1070528"/>
    <lineage>
        <taxon>unclassified sequences</taxon>
        <taxon>metagenomes</taxon>
        <taxon>organismal metagenomes</taxon>
    </lineage>
</organism>
<dbReference type="EMBL" id="MN739541">
    <property type="protein sequence ID" value="QHT12051.1"/>
    <property type="molecule type" value="Genomic_DNA"/>
</dbReference>
<evidence type="ECO:0000313" key="1">
    <source>
        <dbReference type="EMBL" id="QHT12051.1"/>
    </source>
</evidence>
<protein>
    <submittedName>
        <fullName evidence="1">Uncharacterized protein</fullName>
    </submittedName>
</protein>
<reference evidence="1" key="1">
    <citation type="journal article" date="2020" name="Nature">
        <title>Giant virus diversity and host interactions through global metagenomics.</title>
        <authorList>
            <person name="Schulz F."/>
            <person name="Roux S."/>
            <person name="Paez-Espino D."/>
            <person name="Jungbluth S."/>
            <person name="Walsh D.A."/>
            <person name="Denef V.J."/>
            <person name="McMahon K.D."/>
            <person name="Konstantinidis K.T."/>
            <person name="Eloe-Fadrosh E.A."/>
            <person name="Kyrpides N.C."/>
            <person name="Woyke T."/>
        </authorList>
    </citation>
    <scope>NUCLEOTIDE SEQUENCE</scope>
    <source>
        <strain evidence="1">GVMAG-M-3300023174-129</strain>
    </source>
</reference>
<dbReference type="AlphaFoldDB" id="A0A6C0D692"/>
<proteinExistence type="predicted"/>